<protein>
    <recommendedName>
        <fullName evidence="6">Actin-like protein ARP6</fullName>
    </recommendedName>
</protein>
<dbReference type="Gene3D" id="2.30.36.70">
    <property type="entry name" value="Actin, Chain A, domain 2"/>
    <property type="match status" value="1"/>
</dbReference>
<evidence type="ECO:0008006" key="6">
    <source>
        <dbReference type="Google" id="ProtNLM"/>
    </source>
</evidence>
<dbReference type="GO" id="GO:0005634">
    <property type="term" value="C:nucleus"/>
    <property type="evidence" value="ECO:0007669"/>
    <property type="project" value="UniProtKB-ARBA"/>
</dbReference>
<dbReference type="OrthoDB" id="6220758at2759"/>
<dbReference type="AlphaFoldDB" id="A0A024TFL2"/>
<dbReference type="GO" id="GO:0005737">
    <property type="term" value="C:cytoplasm"/>
    <property type="evidence" value="ECO:0007669"/>
    <property type="project" value="UniProtKB-SubCell"/>
</dbReference>
<dbReference type="Gene3D" id="3.90.640.10">
    <property type="entry name" value="Actin, Chain A, domain 4"/>
    <property type="match status" value="1"/>
</dbReference>
<evidence type="ECO:0000256" key="4">
    <source>
        <dbReference type="ARBA" id="ARBA00049360"/>
    </source>
</evidence>
<evidence type="ECO:0000256" key="1">
    <source>
        <dbReference type="ARBA" id="ARBA00004496"/>
    </source>
</evidence>
<name>A0A024TFL2_9STRA</name>
<dbReference type="GeneID" id="20089981"/>
<evidence type="ECO:0000313" key="5">
    <source>
        <dbReference type="EMBL" id="ETV92920.1"/>
    </source>
</evidence>
<sequence length="387" mass="42695">MVVYAVDVGGATLKHGDVAGPTYSVSENCVRMNVKQHSAQIRRPIERGYVVNWTLQGDIWQDCLPTHPDATMLLTTPVFTPDKLLQTQDEVVFEEFHMAAMANVIPQAMVPFAMTSQSPVFVVVDVGFSATHIVPWIAGSIVWEGVRRINVGGKMLTNYLKECLSFRQWNMMDSYDLINDVKEAACRCSLDFEHDMKAYAAASSSTMSLTSSPSTNSLVKEWALPDFVHTHRGSLVTPPGIDLPPHVQVMRIGVESIAIPEIVFHPSDIGIDQDGIAPAIVDAISACPAYVQGWMFNHILVTGGTSLLPQFIDRLEMDLRPLVPADLGLCVHHVDDPIGAVWRGCQAFAMSSRFADAVVTKAEYMEHGSEALRRCRDKTMAPRPFKL</sequence>
<dbReference type="PANTHER" id="PTHR11937">
    <property type="entry name" value="ACTIN"/>
    <property type="match status" value="1"/>
</dbReference>
<comment type="subcellular location">
    <subcellularLocation>
        <location evidence="1">Cytoplasm</location>
    </subcellularLocation>
</comment>
<dbReference type="Pfam" id="PF00022">
    <property type="entry name" value="Actin"/>
    <property type="match status" value="1"/>
</dbReference>
<gene>
    <name evidence="5" type="ORF">H310_12931</name>
</gene>
<organism evidence="5">
    <name type="scientific">Aphanomyces invadans</name>
    <dbReference type="NCBI Taxonomy" id="157072"/>
    <lineage>
        <taxon>Eukaryota</taxon>
        <taxon>Sar</taxon>
        <taxon>Stramenopiles</taxon>
        <taxon>Oomycota</taxon>
        <taxon>Saprolegniomycetes</taxon>
        <taxon>Saprolegniales</taxon>
        <taxon>Verrucalvaceae</taxon>
        <taxon>Aphanomyces</taxon>
    </lineage>
</organism>
<reference evidence="5" key="1">
    <citation type="submission" date="2013-12" db="EMBL/GenBank/DDBJ databases">
        <title>The Genome Sequence of Aphanomyces invadans NJM9701.</title>
        <authorList>
            <consortium name="The Broad Institute Genomics Platform"/>
            <person name="Russ C."/>
            <person name="Tyler B."/>
            <person name="van West P."/>
            <person name="Dieguez-Uribeondo J."/>
            <person name="Young S.K."/>
            <person name="Zeng Q."/>
            <person name="Gargeya S."/>
            <person name="Fitzgerald M."/>
            <person name="Abouelleil A."/>
            <person name="Alvarado L."/>
            <person name="Chapman S.B."/>
            <person name="Gainer-Dewar J."/>
            <person name="Goldberg J."/>
            <person name="Griggs A."/>
            <person name="Gujja S."/>
            <person name="Hansen M."/>
            <person name="Howarth C."/>
            <person name="Imamovic A."/>
            <person name="Ireland A."/>
            <person name="Larimer J."/>
            <person name="McCowan C."/>
            <person name="Murphy C."/>
            <person name="Pearson M."/>
            <person name="Poon T.W."/>
            <person name="Priest M."/>
            <person name="Roberts A."/>
            <person name="Saif S."/>
            <person name="Shea T."/>
            <person name="Sykes S."/>
            <person name="Wortman J."/>
            <person name="Nusbaum C."/>
            <person name="Birren B."/>
        </authorList>
    </citation>
    <scope>NUCLEOTIDE SEQUENCE [LARGE SCALE GENOMIC DNA]</scope>
    <source>
        <strain evidence="5">NJM9701</strain>
    </source>
</reference>
<dbReference type="CDD" id="cd10210">
    <property type="entry name" value="ASKHA_NBD_Arp6"/>
    <property type="match status" value="1"/>
</dbReference>
<dbReference type="STRING" id="157072.A0A024TFL2"/>
<dbReference type="EMBL" id="KI913996">
    <property type="protein sequence ID" value="ETV92920.1"/>
    <property type="molecule type" value="Genomic_DNA"/>
</dbReference>
<accession>A0A024TFL2</accession>
<evidence type="ECO:0000256" key="3">
    <source>
        <dbReference type="ARBA" id="ARBA00022490"/>
    </source>
</evidence>
<comment type="catalytic activity">
    <reaction evidence="4">
        <text>ATP + H2O = ADP + phosphate + H(+)</text>
        <dbReference type="Rhea" id="RHEA:13065"/>
        <dbReference type="ChEBI" id="CHEBI:15377"/>
        <dbReference type="ChEBI" id="CHEBI:15378"/>
        <dbReference type="ChEBI" id="CHEBI:30616"/>
        <dbReference type="ChEBI" id="CHEBI:43474"/>
        <dbReference type="ChEBI" id="CHEBI:456216"/>
    </reaction>
</comment>
<dbReference type="VEuPathDB" id="FungiDB:H310_12931"/>
<dbReference type="SMART" id="SM00268">
    <property type="entry name" value="ACTIN"/>
    <property type="match status" value="1"/>
</dbReference>
<dbReference type="Gene3D" id="3.30.420.40">
    <property type="match status" value="2"/>
</dbReference>
<dbReference type="InterPro" id="IPR004000">
    <property type="entry name" value="Actin"/>
</dbReference>
<proteinExistence type="inferred from homology"/>
<comment type="similarity">
    <text evidence="2">Belongs to the actin family. ARP6 subfamily.</text>
</comment>
<dbReference type="RefSeq" id="XP_008878445.1">
    <property type="nucleotide sequence ID" value="XM_008880223.1"/>
</dbReference>
<dbReference type="eggNOG" id="KOG0676">
    <property type="taxonomic scope" value="Eukaryota"/>
</dbReference>
<evidence type="ECO:0000256" key="2">
    <source>
        <dbReference type="ARBA" id="ARBA00005665"/>
    </source>
</evidence>
<dbReference type="FunFam" id="3.90.640.10:FF:000014">
    <property type="entry name" value="Putative actin-related protein 6"/>
    <property type="match status" value="1"/>
</dbReference>
<dbReference type="SUPFAM" id="SSF53067">
    <property type="entry name" value="Actin-like ATPase domain"/>
    <property type="match status" value="2"/>
</dbReference>
<dbReference type="InterPro" id="IPR043129">
    <property type="entry name" value="ATPase_NBD"/>
</dbReference>
<keyword evidence="3" id="KW-0963">Cytoplasm</keyword>